<name>A0A849P521_9BURK</name>
<dbReference type="EMBL" id="JABGBN010000002">
    <property type="protein sequence ID" value="NOL51444.1"/>
    <property type="molecule type" value="Genomic_DNA"/>
</dbReference>
<dbReference type="Proteomes" id="UP000537862">
    <property type="component" value="Unassembled WGS sequence"/>
</dbReference>
<sequence>MKNLNEKEVTTVNSEENNFGIPEFAKKKHEDARQTLIRAKLIPEDVPALYPEYTQEVAEEYKKDKERNRRLGIV</sequence>
<accession>A0A849P521</accession>
<evidence type="ECO:0000313" key="2">
    <source>
        <dbReference type="Proteomes" id="UP000537862"/>
    </source>
</evidence>
<gene>
    <name evidence="1" type="ORF">HKX39_04530</name>
</gene>
<organism evidence="1 2">
    <name type="scientific">Pelistega suis</name>
    <dbReference type="NCBI Taxonomy" id="1631957"/>
    <lineage>
        <taxon>Bacteria</taxon>
        <taxon>Pseudomonadati</taxon>
        <taxon>Pseudomonadota</taxon>
        <taxon>Betaproteobacteria</taxon>
        <taxon>Burkholderiales</taxon>
        <taxon>Alcaligenaceae</taxon>
        <taxon>Pelistega</taxon>
    </lineage>
</organism>
<dbReference type="RefSeq" id="WP_171680120.1">
    <property type="nucleotide sequence ID" value="NZ_JABGBN010000002.1"/>
</dbReference>
<comment type="caution">
    <text evidence="1">The sequence shown here is derived from an EMBL/GenBank/DDBJ whole genome shotgun (WGS) entry which is preliminary data.</text>
</comment>
<reference evidence="1 2" key="1">
    <citation type="submission" date="2020-05" db="EMBL/GenBank/DDBJ databases">
        <authorList>
            <person name="Niu N."/>
        </authorList>
    </citation>
    <scope>NUCLEOTIDE SEQUENCE [LARGE SCALE GENOMIC DNA]</scope>
    <source>
        <strain evidence="1 2">3340-03</strain>
    </source>
</reference>
<keyword evidence="2" id="KW-1185">Reference proteome</keyword>
<dbReference type="AlphaFoldDB" id="A0A849P521"/>
<protein>
    <submittedName>
        <fullName evidence="1">Uncharacterized protein</fullName>
    </submittedName>
</protein>
<proteinExistence type="predicted"/>
<evidence type="ECO:0000313" key="1">
    <source>
        <dbReference type="EMBL" id="NOL51444.1"/>
    </source>
</evidence>